<dbReference type="HOGENOM" id="CLU_1313983_0_0_6"/>
<sequence>MATKREQLPVRIYNATLGSEEFRDFWRAPAGLGNYPEATSSEPVSALLTLDALAARWLAGDYRADNQAFELLLSTIARGDGGALLAALTLQQEVLARADTVLARRGAAGPLCPGGLVPGEVDVLRTVVRKFFVGEVQPWSAAVDRRRQQLLPPLQALEGRLAAALPPNYATWRRQRDTALAAAGAPRQHVEAILKLLADCPGGPGLAPA</sequence>
<proteinExistence type="predicted"/>
<dbReference type="EMBL" id="AUVB01000007">
    <property type="protein sequence ID" value="KGE05231.1"/>
    <property type="molecule type" value="Genomic_DNA"/>
</dbReference>
<accession>A0A095XZN3</accession>
<dbReference type="AlphaFoldDB" id="A0A095XZN3"/>
<dbReference type="Proteomes" id="UP000029640">
    <property type="component" value="Unassembled WGS sequence"/>
</dbReference>
<organism evidence="1 2">
    <name type="scientific">Pseudohaliea rubra DSM 19751</name>
    <dbReference type="NCBI Taxonomy" id="1265313"/>
    <lineage>
        <taxon>Bacteria</taxon>
        <taxon>Pseudomonadati</taxon>
        <taxon>Pseudomonadota</taxon>
        <taxon>Gammaproteobacteria</taxon>
        <taxon>Cellvibrionales</taxon>
        <taxon>Halieaceae</taxon>
        <taxon>Pseudohaliea</taxon>
    </lineage>
</organism>
<gene>
    <name evidence="1" type="ORF">HRUBRA_00176</name>
</gene>
<reference evidence="1 2" key="1">
    <citation type="journal article" date="2014" name="Genome Announc.">
        <title>Genome Sequence of Gammaproteobacterial Pseudohaliea rubra Type Strain DSM 19751, Isolated from Coastal Seawater of the Mediterranean Sea.</title>
        <authorList>
            <person name="Spring S."/>
            <person name="Fiebig A."/>
            <person name="Riedel T."/>
            <person name="Goker M."/>
            <person name="Klenk H.P."/>
        </authorList>
    </citation>
    <scope>NUCLEOTIDE SEQUENCE [LARGE SCALE GENOMIC DNA]</scope>
    <source>
        <strain evidence="1 2">DSM 19751</strain>
    </source>
</reference>
<protein>
    <submittedName>
        <fullName evidence="1">Uncharacterized protein</fullName>
    </submittedName>
</protein>
<dbReference type="Pfam" id="PF11279">
    <property type="entry name" value="DUF3080"/>
    <property type="match status" value="1"/>
</dbReference>
<keyword evidence="2" id="KW-1185">Reference proteome</keyword>
<name>A0A095XZN3_9GAMM</name>
<comment type="caution">
    <text evidence="1">The sequence shown here is derived from an EMBL/GenBank/DDBJ whole genome shotgun (WGS) entry which is preliminary data.</text>
</comment>
<evidence type="ECO:0000313" key="1">
    <source>
        <dbReference type="EMBL" id="KGE05231.1"/>
    </source>
</evidence>
<evidence type="ECO:0000313" key="2">
    <source>
        <dbReference type="Proteomes" id="UP000029640"/>
    </source>
</evidence>
<dbReference type="InterPro" id="IPR021431">
    <property type="entry name" value="DUF3080"/>
</dbReference>